<evidence type="ECO:0000313" key="3">
    <source>
        <dbReference type="Proteomes" id="UP000433483"/>
    </source>
</evidence>
<feature type="compositionally biased region" description="Polar residues" evidence="1">
    <location>
        <begin position="57"/>
        <end position="67"/>
    </location>
</feature>
<evidence type="ECO:0000256" key="1">
    <source>
        <dbReference type="SAM" id="MobiDB-lite"/>
    </source>
</evidence>
<dbReference type="OrthoDB" id="111185at2759"/>
<protein>
    <submittedName>
        <fullName evidence="2">Uncharacterized protein</fullName>
    </submittedName>
</protein>
<sequence>CQWEVEPPAADETSELSSPVQDVVTLENETSQLTCEEEGPLPVAQEEPVTNGPAEVEQSSPDVTMSNPATQMTAQELPPRSTTAKTSQMAIDLIGEVLPNAPAGDDGPTVAQVKTYVADRFRRWERVTTEFMAVPTIEYSWPSPPPDFQNWWAAVMTTSEYIASRTTMASSDEAWISEWNLVRLAPNMVTDVTAITVPQGTPSPRECAALTQTLFFEMGFRFRNVVPEWFQARVSRVDPSLVRTVVEDQQQLLAVEFLEWRDVISGIATLIVPALSLQVLNDEVKFEEGDVAMLEYEAGLLGRECLLRMRVAGVRKVRSPASSAVDKPDSKRSQFGPPRPSSIPSLGSHLSYPSSAQMSQISAV</sequence>
<dbReference type="Proteomes" id="UP000433483">
    <property type="component" value="Unassembled WGS sequence"/>
</dbReference>
<proteinExistence type="predicted"/>
<name>A0A6A3WGS2_9STRA</name>
<evidence type="ECO:0000313" key="2">
    <source>
        <dbReference type="EMBL" id="KAE9179585.1"/>
    </source>
</evidence>
<gene>
    <name evidence="2" type="ORF">PF005_g23630</name>
</gene>
<dbReference type="AlphaFoldDB" id="A0A6A3WGS2"/>
<dbReference type="EMBL" id="QXGB01002271">
    <property type="protein sequence ID" value="KAE9179585.1"/>
    <property type="molecule type" value="Genomic_DNA"/>
</dbReference>
<feature type="compositionally biased region" description="Polar residues" evidence="1">
    <location>
        <begin position="351"/>
        <end position="364"/>
    </location>
</feature>
<feature type="non-terminal residue" evidence="2">
    <location>
        <position position="1"/>
    </location>
</feature>
<reference evidence="2 3" key="1">
    <citation type="submission" date="2018-08" db="EMBL/GenBank/DDBJ databases">
        <title>Genomic investigation of the strawberry pathogen Phytophthora fragariae indicates pathogenicity is determined by transcriptional variation in three key races.</title>
        <authorList>
            <person name="Adams T.M."/>
            <person name="Armitage A.D."/>
            <person name="Sobczyk M.K."/>
            <person name="Bates H.J."/>
            <person name="Dunwell J.M."/>
            <person name="Nellist C.F."/>
            <person name="Harrison R.J."/>
        </authorList>
    </citation>
    <scope>NUCLEOTIDE SEQUENCE [LARGE SCALE GENOMIC DNA]</scope>
    <source>
        <strain evidence="2 3">NOV-27</strain>
    </source>
</reference>
<feature type="region of interest" description="Disordered" evidence="1">
    <location>
        <begin position="1"/>
        <end position="67"/>
    </location>
</feature>
<keyword evidence="3" id="KW-1185">Reference proteome</keyword>
<organism evidence="2 3">
    <name type="scientific">Phytophthora fragariae</name>
    <dbReference type="NCBI Taxonomy" id="53985"/>
    <lineage>
        <taxon>Eukaryota</taxon>
        <taxon>Sar</taxon>
        <taxon>Stramenopiles</taxon>
        <taxon>Oomycota</taxon>
        <taxon>Peronosporomycetes</taxon>
        <taxon>Peronosporales</taxon>
        <taxon>Peronosporaceae</taxon>
        <taxon>Phytophthora</taxon>
    </lineage>
</organism>
<feature type="region of interest" description="Disordered" evidence="1">
    <location>
        <begin position="322"/>
        <end position="364"/>
    </location>
</feature>
<accession>A0A6A3WGS2</accession>
<comment type="caution">
    <text evidence="2">The sequence shown here is derived from an EMBL/GenBank/DDBJ whole genome shotgun (WGS) entry which is preliminary data.</text>
</comment>